<evidence type="ECO:0000313" key="1">
    <source>
        <dbReference type="EMBL" id="KAL1236782.1"/>
    </source>
</evidence>
<protein>
    <submittedName>
        <fullName evidence="1">Phospholipase A1-IIalpha</fullName>
    </submittedName>
</protein>
<dbReference type="EMBL" id="JBEUSY010000360">
    <property type="protein sequence ID" value="KAL1236782.1"/>
    <property type="molecule type" value="Genomic_DNA"/>
</dbReference>
<gene>
    <name evidence="1" type="ORF">TSPI_08904</name>
</gene>
<reference evidence="1 2" key="1">
    <citation type="submission" date="2024-07" db="EMBL/GenBank/DDBJ databases">
        <title>Enhanced genomic and transcriptomic resources for Trichinella pseudospiralis and T. spiralis underpin the discovery of pronounced molecular differences between stages and species.</title>
        <authorList>
            <person name="Pasi K.K."/>
            <person name="La Rosa G."/>
            <person name="Gomez-Morales M.A."/>
            <person name="Tosini F."/>
            <person name="Sumanam S."/>
            <person name="Young N.D."/>
            <person name="Chang B.C."/>
            <person name="Robin G.B."/>
        </authorList>
    </citation>
    <scope>NUCLEOTIDE SEQUENCE [LARGE SCALE GENOMIC DNA]</scope>
    <source>
        <strain evidence="1">ISS534</strain>
    </source>
</reference>
<proteinExistence type="predicted"/>
<evidence type="ECO:0000313" key="2">
    <source>
        <dbReference type="Proteomes" id="UP001558632"/>
    </source>
</evidence>
<comment type="caution">
    <text evidence="1">The sequence shown here is derived from an EMBL/GenBank/DDBJ whole genome shotgun (WGS) entry which is preliminary data.</text>
</comment>
<keyword evidence="2" id="KW-1185">Reference proteome</keyword>
<dbReference type="Proteomes" id="UP001558632">
    <property type="component" value="Unassembled WGS sequence"/>
</dbReference>
<name>A0ABR3KF77_TRISP</name>
<organism evidence="1 2">
    <name type="scientific">Trichinella spiralis</name>
    <name type="common">Trichina worm</name>
    <dbReference type="NCBI Taxonomy" id="6334"/>
    <lineage>
        <taxon>Eukaryota</taxon>
        <taxon>Metazoa</taxon>
        <taxon>Ecdysozoa</taxon>
        <taxon>Nematoda</taxon>
        <taxon>Enoplea</taxon>
        <taxon>Dorylaimia</taxon>
        <taxon>Trichinellida</taxon>
        <taxon>Trichinellidae</taxon>
        <taxon>Trichinella</taxon>
    </lineage>
</organism>
<accession>A0ABR3KF77</accession>
<sequence length="81" mass="9350">MPVVFYLSSPQCGNVATKLQANRLSIVNVVDVFPHQCRWTFGSYTNCHHQHQQQQQQQQHREVFVVLLSTLVCKRRLALAS</sequence>